<comment type="caution">
    <text evidence="1">The sequence shown here is derived from an EMBL/GenBank/DDBJ whole genome shotgun (WGS) entry which is preliminary data.</text>
</comment>
<organism evidence="1 2">
    <name type="scientific">Pleurotus cornucopiae</name>
    <name type="common">Cornucopia mushroom</name>
    <dbReference type="NCBI Taxonomy" id="5321"/>
    <lineage>
        <taxon>Eukaryota</taxon>
        <taxon>Fungi</taxon>
        <taxon>Dikarya</taxon>
        <taxon>Basidiomycota</taxon>
        <taxon>Agaricomycotina</taxon>
        <taxon>Agaricomycetes</taxon>
        <taxon>Agaricomycetidae</taxon>
        <taxon>Agaricales</taxon>
        <taxon>Pleurotineae</taxon>
        <taxon>Pleurotaceae</taxon>
        <taxon>Pleurotus</taxon>
    </lineage>
</organism>
<reference evidence="1 2" key="1">
    <citation type="journal article" date="2021" name="Appl. Environ. Microbiol.">
        <title>Genetic linkage and physical mapping for an oyster mushroom Pleurotus cornucopiae and QTL analysis for the trait cap color.</title>
        <authorList>
            <person name="Zhang Y."/>
            <person name="Gao W."/>
            <person name="Sonnenberg A."/>
            <person name="Chen Q."/>
            <person name="Zhang J."/>
            <person name="Huang C."/>
        </authorList>
    </citation>
    <scope>NUCLEOTIDE SEQUENCE [LARGE SCALE GENOMIC DNA]</scope>
    <source>
        <strain evidence="1">CCMSSC00406</strain>
    </source>
</reference>
<evidence type="ECO:0000313" key="1">
    <source>
        <dbReference type="EMBL" id="KAG9225313.1"/>
    </source>
</evidence>
<proteinExistence type="predicted"/>
<sequence>MPVDNGSESHCPKYVLFQTPPFPLLIPAPLSPPSPASKKLIIGFRQIDAPPTPSPEESSDLHFRLPTCRGHLRPPPPPPSDTSFASPSLLKLAIISVDRFRRQV</sequence>
<name>A0ACB7J7F9_PLECO</name>
<dbReference type="Proteomes" id="UP000824881">
    <property type="component" value="Unassembled WGS sequence"/>
</dbReference>
<evidence type="ECO:0000313" key="2">
    <source>
        <dbReference type="Proteomes" id="UP000824881"/>
    </source>
</evidence>
<accession>A0ACB7J7F9</accession>
<keyword evidence="2" id="KW-1185">Reference proteome</keyword>
<gene>
    <name evidence="1" type="ORF">CCMSSC00406_0006300</name>
</gene>
<dbReference type="EMBL" id="WQMT02000002">
    <property type="protein sequence ID" value="KAG9225313.1"/>
    <property type="molecule type" value="Genomic_DNA"/>
</dbReference>
<protein>
    <submittedName>
        <fullName evidence="1">Uncharacterized protein</fullName>
    </submittedName>
</protein>